<protein>
    <submittedName>
        <fullName evidence="2">Uncharacterized protein</fullName>
    </submittedName>
</protein>
<dbReference type="OrthoDB" id="4636359at2759"/>
<dbReference type="AlphaFoldDB" id="A0A9P8CRL4"/>
<proteinExistence type="predicted"/>
<evidence type="ECO:0000256" key="1">
    <source>
        <dbReference type="SAM" id="MobiDB-lite"/>
    </source>
</evidence>
<feature type="compositionally biased region" description="Acidic residues" evidence="1">
    <location>
        <begin position="417"/>
        <end position="442"/>
    </location>
</feature>
<sequence length="538" mass="61850">MDPFAKLSQEHILRIFTHLKDFDEAFKAIRASPALFRQTASCVCLHDAFIKRYLPGDTIQDALAIIQFPRQGNHSRAALIQAHLMAWGAHELINPCRIKHPDLAKVRELHGFCRRLRAYINDYLSKATSPHLPWAFHRLPAWSHSYYINVSFVDATQTQGYISAFNADDLSYKTRLKVYKAFMQYEILCKVYGPTSEEPNSPYPGAVALDDSSERPSYLRSWNWKLLSRYRPRDYTLVDVSSLKCVREYIITVYEAMLDHGLPSGKFIGATNENPCRYIDPNAVSVMQDTDDRRMESIFEILSSQHISWMRRGGRSSDYGDWYGILLAFLSSAGFNAVHSMLAMRYGDFKKTIKHLFAEFPEHLPHKGNTTHANGKGVGWEVCEEMRLYRQRAWALLRANERRGPPLPSVEPKEPDVDIDDDSDLTEDDLDSIGDDMDWTEDDMDFTDDEVDFTQDELDSTDDMDFTDENPDSILLMKEQDKSLSKSEWTCHGPDYHPYESLVGKISPFWGPASPSHQQQQQRKVMTSSTGLSFTWYL</sequence>
<dbReference type="EMBL" id="MU251246">
    <property type="protein sequence ID" value="KAG9257159.1"/>
    <property type="molecule type" value="Genomic_DNA"/>
</dbReference>
<name>A0A9P8CRL4_9HYPO</name>
<comment type="caution">
    <text evidence="2">The sequence shown here is derived from an EMBL/GenBank/DDBJ whole genome shotgun (WGS) entry which is preliminary data.</text>
</comment>
<reference evidence="2" key="1">
    <citation type="journal article" date="2021" name="IMA Fungus">
        <title>Genomic characterization of three marine fungi, including Emericellopsis atlantica sp. nov. with signatures of a generalist lifestyle and marine biomass degradation.</title>
        <authorList>
            <person name="Hagestad O.C."/>
            <person name="Hou L."/>
            <person name="Andersen J.H."/>
            <person name="Hansen E.H."/>
            <person name="Altermark B."/>
            <person name="Li C."/>
            <person name="Kuhnert E."/>
            <person name="Cox R.J."/>
            <person name="Crous P.W."/>
            <person name="Spatafora J.W."/>
            <person name="Lail K."/>
            <person name="Amirebrahimi M."/>
            <person name="Lipzen A."/>
            <person name="Pangilinan J."/>
            <person name="Andreopoulos W."/>
            <person name="Hayes R.D."/>
            <person name="Ng V."/>
            <person name="Grigoriev I.V."/>
            <person name="Jackson S.A."/>
            <person name="Sutton T.D.S."/>
            <person name="Dobson A.D.W."/>
            <person name="Rama T."/>
        </authorList>
    </citation>
    <scope>NUCLEOTIDE SEQUENCE</scope>
    <source>
        <strain evidence="2">TS7</strain>
    </source>
</reference>
<dbReference type="GeneID" id="70292904"/>
<evidence type="ECO:0000313" key="3">
    <source>
        <dbReference type="Proteomes" id="UP000887229"/>
    </source>
</evidence>
<feature type="region of interest" description="Disordered" evidence="1">
    <location>
        <begin position="402"/>
        <end position="442"/>
    </location>
</feature>
<evidence type="ECO:0000313" key="2">
    <source>
        <dbReference type="EMBL" id="KAG9257159.1"/>
    </source>
</evidence>
<organism evidence="2 3">
    <name type="scientific">Emericellopsis atlantica</name>
    <dbReference type="NCBI Taxonomy" id="2614577"/>
    <lineage>
        <taxon>Eukaryota</taxon>
        <taxon>Fungi</taxon>
        <taxon>Dikarya</taxon>
        <taxon>Ascomycota</taxon>
        <taxon>Pezizomycotina</taxon>
        <taxon>Sordariomycetes</taxon>
        <taxon>Hypocreomycetidae</taxon>
        <taxon>Hypocreales</taxon>
        <taxon>Bionectriaceae</taxon>
        <taxon>Emericellopsis</taxon>
    </lineage>
</organism>
<gene>
    <name evidence="2" type="ORF">F5Z01DRAFT_633926</name>
</gene>
<accession>A0A9P8CRL4</accession>
<dbReference type="Proteomes" id="UP000887229">
    <property type="component" value="Unassembled WGS sequence"/>
</dbReference>
<dbReference type="RefSeq" id="XP_046121083.1">
    <property type="nucleotide sequence ID" value="XM_046262001.1"/>
</dbReference>
<keyword evidence="3" id="KW-1185">Reference proteome</keyword>